<evidence type="ECO:0000256" key="10">
    <source>
        <dbReference type="ARBA" id="ARBA00023242"/>
    </source>
</evidence>
<feature type="coiled-coil region" evidence="14">
    <location>
        <begin position="99"/>
        <end position="204"/>
    </location>
</feature>
<evidence type="ECO:0000256" key="11">
    <source>
        <dbReference type="ARBA" id="ARBA00023254"/>
    </source>
</evidence>
<evidence type="ECO:0000259" key="15">
    <source>
        <dbReference type="Pfam" id="PF13868"/>
    </source>
</evidence>
<name>A0ABQ9YUR5_9CRUS</name>
<accession>A0ABQ9YUR5</accession>
<evidence type="ECO:0000313" key="17">
    <source>
        <dbReference type="Proteomes" id="UP001234178"/>
    </source>
</evidence>
<dbReference type="InterPro" id="IPR026504">
    <property type="entry name" value="MNS1"/>
</dbReference>
<evidence type="ECO:0000256" key="9">
    <source>
        <dbReference type="ARBA" id="ARBA00023212"/>
    </source>
</evidence>
<gene>
    <name evidence="16" type="ORF">OUZ56_006128</name>
</gene>
<evidence type="ECO:0000256" key="2">
    <source>
        <dbReference type="ARBA" id="ARBA00004611"/>
    </source>
</evidence>
<comment type="function">
    <text evidence="13">Microtubule inner protein (MIP) part of the dynein-decorated doublet microtubules (DMTs) in cilia axoneme, which is required for motile cilia beating. May play a role in the control of meiotic division and germ cell differentiation through regulation of pairing and recombination during meiosis. Required for sperm flagella assembly. May play a role in the assembly and function of the outer dynein arm-docking complex (ODA-DC). ODA-DC mediates outer dynein arms (ODA) binding onto the axonemal doublet microtubules.</text>
</comment>
<keyword evidence="11" id="KW-0469">Meiosis</keyword>
<evidence type="ECO:0000256" key="6">
    <source>
        <dbReference type="ARBA" id="ARBA00022846"/>
    </source>
</evidence>
<evidence type="ECO:0000256" key="8">
    <source>
        <dbReference type="ARBA" id="ARBA00023069"/>
    </source>
</evidence>
<keyword evidence="12" id="KW-0966">Cell projection</keyword>
<keyword evidence="6" id="KW-0282">Flagellum</keyword>
<dbReference type="EMBL" id="JAOYFB010000001">
    <property type="protein sequence ID" value="KAK4004393.1"/>
    <property type="molecule type" value="Genomic_DNA"/>
</dbReference>
<dbReference type="InterPro" id="IPR043597">
    <property type="entry name" value="TPH_dom"/>
</dbReference>
<keyword evidence="10" id="KW-0539">Nucleus</keyword>
<evidence type="ECO:0000256" key="5">
    <source>
        <dbReference type="ARBA" id="ARBA00022490"/>
    </source>
</evidence>
<dbReference type="Pfam" id="PF13868">
    <property type="entry name" value="TPH"/>
    <property type="match status" value="1"/>
</dbReference>
<dbReference type="Proteomes" id="UP001234178">
    <property type="component" value="Unassembled WGS sequence"/>
</dbReference>
<reference evidence="16 17" key="1">
    <citation type="journal article" date="2023" name="Nucleic Acids Res.">
        <title>The hologenome of Daphnia magna reveals possible DNA methylation and microbiome-mediated evolution of the host genome.</title>
        <authorList>
            <person name="Chaturvedi A."/>
            <person name="Li X."/>
            <person name="Dhandapani V."/>
            <person name="Marshall H."/>
            <person name="Kissane S."/>
            <person name="Cuenca-Cambronero M."/>
            <person name="Asole G."/>
            <person name="Calvet F."/>
            <person name="Ruiz-Romero M."/>
            <person name="Marangio P."/>
            <person name="Guigo R."/>
            <person name="Rago D."/>
            <person name="Mirbahai L."/>
            <person name="Eastwood N."/>
            <person name="Colbourne J.K."/>
            <person name="Zhou J."/>
            <person name="Mallon E."/>
            <person name="Orsini L."/>
        </authorList>
    </citation>
    <scope>NUCLEOTIDE SEQUENCE [LARGE SCALE GENOMIC DNA]</scope>
    <source>
        <strain evidence="16">LRV0_1</strain>
    </source>
</reference>
<organism evidence="16 17">
    <name type="scientific">Daphnia magna</name>
    <dbReference type="NCBI Taxonomy" id="35525"/>
    <lineage>
        <taxon>Eukaryota</taxon>
        <taxon>Metazoa</taxon>
        <taxon>Ecdysozoa</taxon>
        <taxon>Arthropoda</taxon>
        <taxon>Crustacea</taxon>
        <taxon>Branchiopoda</taxon>
        <taxon>Diplostraca</taxon>
        <taxon>Cladocera</taxon>
        <taxon>Anomopoda</taxon>
        <taxon>Daphniidae</taxon>
        <taxon>Daphnia</taxon>
    </lineage>
</organism>
<evidence type="ECO:0000256" key="14">
    <source>
        <dbReference type="SAM" id="Coils"/>
    </source>
</evidence>
<proteinExistence type="inferred from homology"/>
<keyword evidence="5" id="KW-0963">Cytoplasm</keyword>
<comment type="similarity">
    <text evidence="3">Belongs to the MNS1 family.</text>
</comment>
<evidence type="ECO:0000313" key="16">
    <source>
        <dbReference type="EMBL" id="KAK4004393.1"/>
    </source>
</evidence>
<keyword evidence="8" id="KW-0969">Cilium</keyword>
<keyword evidence="7 14" id="KW-0175">Coiled coil</keyword>
<protein>
    <recommendedName>
        <fullName evidence="4">Meiosis-specific nuclear structural protein 1</fullName>
    </recommendedName>
</protein>
<feature type="domain" description="Trichohyalin-plectin-homology" evidence="15">
    <location>
        <begin position="80"/>
        <end position="298"/>
    </location>
</feature>
<evidence type="ECO:0000256" key="4">
    <source>
        <dbReference type="ARBA" id="ARBA00014813"/>
    </source>
</evidence>
<evidence type="ECO:0000256" key="13">
    <source>
        <dbReference type="ARBA" id="ARBA00046114"/>
    </source>
</evidence>
<keyword evidence="9" id="KW-0206">Cytoskeleton</keyword>
<comment type="caution">
    <text evidence="16">The sequence shown here is derived from an EMBL/GenBank/DDBJ whole genome shotgun (WGS) entry which is preliminary data.</text>
</comment>
<comment type="subcellular location">
    <subcellularLocation>
        <location evidence="2">Cytoplasm</location>
        <location evidence="2">Cytoskeleton</location>
        <location evidence="2">Flagellum axoneme</location>
    </subcellularLocation>
    <subcellularLocation>
        <location evidence="1">Nucleus</location>
    </subcellularLocation>
</comment>
<evidence type="ECO:0000256" key="3">
    <source>
        <dbReference type="ARBA" id="ARBA00009158"/>
    </source>
</evidence>
<sequence>MDILCNNFAALTKTIRETVREYRDKQQTTDNILAQTPFQFRTFFFLELLKSCPKAKHFKFQGTRRSRAKEASPSRRIRPLYIRLQNQWKAIQKFIEMEEDRLIEECQLQRRRLSQMQQQERKEKAEKLASIRHRLQKALEVEERRRREREELWIEYGCEEKEELENKKAEELEKMTQAQRIKWNEDMAEQLRQLELKKKAQKEEELNERSWMLEQAALEEKAEREAAERRHKDLTQWQKEQAALLEERRQLKKLELAEKEEERRMEELRQQAEDEAIAEERRRILEQHAPLLIGFLPPGLFRNMAEISSLPENIQAQFRRHVPIQDNPDLC</sequence>
<keyword evidence="17" id="KW-1185">Reference proteome</keyword>
<dbReference type="PANTHER" id="PTHR19265">
    <property type="entry name" value="MEIOSIS-SPECIFIC NUCLEAR STRUCTURAL PROTEIN 1"/>
    <property type="match status" value="1"/>
</dbReference>
<evidence type="ECO:0000256" key="12">
    <source>
        <dbReference type="ARBA" id="ARBA00023273"/>
    </source>
</evidence>
<evidence type="ECO:0000256" key="1">
    <source>
        <dbReference type="ARBA" id="ARBA00004123"/>
    </source>
</evidence>
<evidence type="ECO:0000256" key="7">
    <source>
        <dbReference type="ARBA" id="ARBA00023054"/>
    </source>
</evidence>
<feature type="coiled-coil region" evidence="14">
    <location>
        <begin position="234"/>
        <end position="282"/>
    </location>
</feature>
<dbReference type="PANTHER" id="PTHR19265:SF0">
    <property type="entry name" value="MEIOSIS-SPECIFIC NUCLEAR STRUCTURAL PROTEIN 1"/>
    <property type="match status" value="1"/>
</dbReference>